<dbReference type="EMBL" id="QXHD01000004">
    <property type="protein sequence ID" value="NEZ60692.1"/>
    <property type="molecule type" value="Genomic_DNA"/>
</dbReference>
<feature type="signal peptide" evidence="1">
    <location>
        <begin position="1"/>
        <end position="26"/>
    </location>
</feature>
<protein>
    <recommendedName>
        <fullName evidence="4">Outer membrane protein beta-barrel domain-containing protein</fullName>
    </recommendedName>
</protein>
<dbReference type="InterPro" id="IPR011250">
    <property type="entry name" value="OMP/PagP_B-barrel"/>
</dbReference>
<sequence length="156" mass="16487">MNFAACVKPLTGALVGVLAIATPTLALPSGESEIENYVGVGVRTGLNDDTAAVLDSKLEVIPFEQGSLSVRPAILIGEDFEGRLPVSFDLALDEQFLVFGGGGFAYNFDDSDLDPMITGGVDMAVSERLILNVEGNLIFKSNDTDAEVAASINWLF</sequence>
<evidence type="ECO:0000256" key="1">
    <source>
        <dbReference type="SAM" id="SignalP"/>
    </source>
</evidence>
<dbReference type="RefSeq" id="WP_163703066.1">
    <property type="nucleotide sequence ID" value="NZ_QXHD01000004.1"/>
</dbReference>
<keyword evidence="1" id="KW-0732">Signal</keyword>
<dbReference type="SUPFAM" id="SSF56925">
    <property type="entry name" value="OMPA-like"/>
    <property type="match status" value="1"/>
</dbReference>
<evidence type="ECO:0000313" key="2">
    <source>
        <dbReference type="EMBL" id="NEZ60692.1"/>
    </source>
</evidence>
<dbReference type="AlphaFoldDB" id="A0A6M0RYA1"/>
<proteinExistence type="predicted"/>
<gene>
    <name evidence="2" type="ORF">DXZ20_34645</name>
</gene>
<feature type="chain" id="PRO_5026956420" description="Outer membrane protein beta-barrel domain-containing protein" evidence="1">
    <location>
        <begin position="27"/>
        <end position="156"/>
    </location>
</feature>
<reference evidence="2 3" key="1">
    <citation type="journal article" date="2020" name="Microb. Ecol.">
        <title>Ecogenomics of the Marine Benthic Filamentous Cyanobacterium Adonisia.</title>
        <authorList>
            <person name="Walter J.M."/>
            <person name="Coutinho F.H."/>
            <person name="Leomil L."/>
            <person name="Hargreaves P.I."/>
            <person name="Campeao M.E."/>
            <person name="Vieira V.V."/>
            <person name="Silva B.S."/>
            <person name="Fistarol G.O."/>
            <person name="Salomon P.S."/>
            <person name="Sawabe T."/>
            <person name="Mino S."/>
            <person name="Hosokawa M."/>
            <person name="Miyashita H."/>
            <person name="Maruyama F."/>
            <person name="van Verk M.C."/>
            <person name="Dutilh B.E."/>
            <person name="Thompson C.C."/>
            <person name="Thompson F.L."/>
        </authorList>
    </citation>
    <scope>NUCLEOTIDE SEQUENCE [LARGE SCALE GENOMIC DNA]</scope>
    <source>
        <strain evidence="2 3">CCMR0081</strain>
    </source>
</reference>
<name>A0A6M0RYA1_9CYAN</name>
<evidence type="ECO:0008006" key="4">
    <source>
        <dbReference type="Google" id="ProtNLM"/>
    </source>
</evidence>
<organism evidence="2 3">
    <name type="scientific">Adonisia turfae CCMR0081</name>
    <dbReference type="NCBI Taxonomy" id="2292702"/>
    <lineage>
        <taxon>Bacteria</taxon>
        <taxon>Bacillati</taxon>
        <taxon>Cyanobacteriota</taxon>
        <taxon>Adonisia</taxon>
        <taxon>Adonisia turfae</taxon>
    </lineage>
</organism>
<keyword evidence="3" id="KW-1185">Reference proteome</keyword>
<evidence type="ECO:0000313" key="3">
    <source>
        <dbReference type="Proteomes" id="UP000481033"/>
    </source>
</evidence>
<accession>A0A6M0RYA1</accession>
<dbReference type="Proteomes" id="UP000481033">
    <property type="component" value="Unassembled WGS sequence"/>
</dbReference>
<comment type="caution">
    <text evidence="2">The sequence shown here is derived from an EMBL/GenBank/DDBJ whole genome shotgun (WGS) entry which is preliminary data.</text>
</comment>